<gene>
    <name evidence="1" type="ORF">BSAL_60520</name>
</gene>
<dbReference type="Gene3D" id="3.30.750.80">
    <property type="entry name" value="RNA methyltransferase domain (HRMD) like"/>
    <property type="match status" value="1"/>
</dbReference>
<dbReference type="VEuPathDB" id="TriTrypDB:BSAL_60520"/>
<protein>
    <submittedName>
        <fullName evidence="1">Uncharacterized protein</fullName>
    </submittedName>
</protein>
<dbReference type="PANTHER" id="PTHR43042">
    <property type="entry name" value="SAM-DEPENDENT METHYLTRANSFERASE"/>
    <property type="match status" value="1"/>
</dbReference>
<dbReference type="AlphaFoldDB" id="A0A0S4IQG9"/>
<proteinExistence type="predicted"/>
<dbReference type="Proteomes" id="UP000051952">
    <property type="component" value="Unassembled WGS sequence"/>
</dbReference>
<keyword evidence="2" id="KW-1185">Reference proteome</keyword>
<dbReference type="EMBL" id="CYKH01000274">
    <property type="protein sequence ID" value="CUF24071.1"/>
    <property type="molecule type" value="Genomic_DNA"/>
</dbReference>
<sequence length="325" mass="35601">MLPVIDNQYFSDKLALSFHRRRSVLPNETTAYRGVHGGHDLLPALEIDHFCSSFSRIRCSNRVGERLLPIAAEFLQERGAEVLLISSPSIPTHRLSLVKSSMPEAKPYYQEDSIQYLWDGHEYSNSDAAQASHRWYLDLAFRRARLMVRNIAAGKKCLCLGDTAAGMALNACLQAEHVCVVEENAGYRKWVRQNIAFNHGTRIFDSKISLHSSLHSVVGGDSPAPPPSLFDIITVEVIGSADDDLLQKFVRVAAAGAKLIVQFTGTSSDAVALTQSVGRVSLQHGRSACKVNELSSSSIDFPTHTLAALVDSSSNSASIFTFLID</sequence>
<dbReference type="OrthoDB" id="269872at2759"/>
<evidence type="ECO:0000313" key="1">
    <source>
        <dbReference type="EMBL" id="CUF24071.1"/>
    </source>
</evidence>
<dbReference type="SUPFAM" id="SSF53335">
    <property type="entry name" value="S-adenosyl-L-methionine-dependent methyltransferases"/>
    <property type="match status" value="1"/>
</dbReference>
<name>A0A0S4IQG9_BODSA</name>
<dbReference type="InterPro" id="IPR029063">
    <property type="entry name" value="SAM-dependent_MTases_sf"/>
</dbReference>
<dbReference type="PANTHER" id="PTHR43042:SF3">
    <property type="entry name" value="RIBOSOMAL RNA LARGE SUBUNIT METHYLTRANSFERASE YWBD-RELATED"/>
    <property type="match status" value="1"/>
</dbReference>
<accession>A0A0S4IQG9</accession>
<reference evidence="2" key="1">
    <citation type="submission" date="2015-09" db="EMBL/GenBank/DDBJ databases">
        <authorList>
            <consortium name="Pathogen Informatics"/>
        </authorList>
    </citation>
    <scope>NUCLEOTIDE SEQUENCE [LARGE SCALE GENOMIC DNA]</scope>
    <source>
        <strain evidence="2">Lake Konstanz</strain>
    </source>
</reference>
<organism evidence="1 2">
    <name type="scientific">Bodo saltans</name>
    <name type="common">Flagellated protozoan</name>
    <dbReference type="NCBI Taxonomy" id="75058"/>
    <lineage>
        <taxon>Eukaryota</taxon>
        <taxon>Discoba</taxon>
        <taxon>Euglenozoa</taxon>
        <taxon>Kinetoplastea</taxon>
        <taxon>Metakinetoplastina</taxon>
        <taxon>Eubodonida</taxon>
        <taxon>Bodonidae</taxon>
        <taxon>Bodo</taxon>
    </lineage>
</organism>
<evidence type="ECO:0000313" key="2">
    <source>
        <dbReference type="Proteomes" id="UP000051952"/>
    </source>
</evidence>